<gene>
    <name evidence="2" type="ORF">DERYTH_LOCUS14118</name>
</gene>
<keyword evidence="3" id="KW-1185">Reference proteome</keyword>
<dbReference type="AlphaFoldDB" id="A0A9N9I359"/>
<proteinExistence type="predicted"/>
<name>A0A9N9I359_9GLOM</name>
<dbReference type="Proteomes" id="UP000789405">
    <property type="component" value="Unassembled WGS sequence"/>
</dbReference>
<accession>A0A9N9I359</accession>
<organism evidence="2 3">
    <name type="scientific">Dentiscutata erythropus</name>
    <dbReference type="NCBI Taxonomy" id="1348616"/>
    <lineage>
        <taxon>Eukaryota</taxon>
        <taxon>Fungi</taxon>
        <taxon>Fungi incertae sedis</taxon>
        <taxon>Mucoromycota</taxon>
        <taxon>Glomeromycotina</taxon>
        <taxon>Glomeromycetes</taxon>
        <taxon>Diversisporales</taxon>
        <taxon>Gigasporaceae</taxon>
        <taxon>Dentiscutata</taxon>
    </lineage>
</organism>
<feature type="region of interest" description="Disordered" evidence="1">
    <location>
        <begin position="1"/>
        <end position="20"/>
    </location>
</feature>
<protein>
    <submittedName>
        <fullName evidence="2">25080_t:CDS:1</fullName>
    </submittedName>
</protein>
<evidence type="ECO:0000313" key="3">
    <source>
        <dbReference type="Proteomes" id="UP000789405"/>
    </source>
</evidence>
<sequence>MASTSYLLSPSTITGGGGSTTLPGKHFCADLSSVLSVDFICCNSLALLSADGTEEWYGICKSKCG</sequence>
<reference evidence="2" key="1">
    <citation type="submission" date="2021-06" db="EMBL/GenBank/DDBJ databases">
        <authorList>
            <person name="Kallberg Y."/>
            <person name="Tangrot J."/>
            <person name="Rosling A."/>
        </authorList>
    </citation>
    <scope>NUCLEOTIDE SEQUENCE</scope>
    <source>
        <strain evidence="2">MA453B</strain>
    </source>
</reference>
<comment type="caution">
    <text evidence="2">The sequence shown here is derived from an EMBL/GenBank/DDBJ whole genome shotgun (WGS) entry which is preliminary data.</text>
</comment>
<dbReference type="EMBL" id="CAJVPY010010387">
    <property type="protein sequence ID" value="CAG8718345.1"/>
    <property type="molecule type" value="Genomic_DNA"/>
</dbReference>
<evidence type="ECO:0000313" key="2">
    <source>
        <dbReference type="EMBL" id="CAG8718345.1"/>
    </source>
</evidence>
<evidence type="ECO:0000256" key="1">
    <source>
        <dbReference type="SAM" id="MobiDB-lite"/>
    </source>
</evidence>